<dbReference type="SMART" id="SM00576">
    <property type="entry name" value="BTP"/>
    <property type="match status" value="1"/>
</dbReference>
<feature type="region of interest" description="Disordered" evidence="5">
    <location>
        <begin position="502"/>
        <end position="537"/>
    </location>
</feature>
<evidence type="ECO:0000256" key="5">
    <source>
        <dbReference type="SAM" id="MobiDB-lite"/>
    </source>
</evidence>
<feature type="region of interest" description="Disordered" evidence="5">
    <location>
        <begin position="40"/>
        <end position="92"/>
    </location>
</feature>
<dbReference type="Proteomes" id="UP000050640">
    <property type="component" value="Unplaced"/>
</dbReference>
<dbReference type="InterPro" id="IPR009072">
    <property type="entry name" value="Histone-fold"/>
</dbReference>
<keyword evidence="4" id="KW-0539">Nucleus</keyword>
<evidence type="ECO:0000256" key="1">
    <source>
        <dbReference type="ARBA" id="ARBA00004123"/>
    </source>
</evidence>
<dbReference type="Gene3D" id="1.10.20.10">
    <property type="entry name" value="Histone, subunit A"/>
    <property type="match status" value="1"/>
</dbReference>
<feature type="compositionally biased region" description="Basic and acidic residues" evidence="5">
    <location>
        <begin position="409"/>
        <end position="421"/>
    </location>
</feature>
<comment type="subcellular location">
    <subcellularLocation>
        <location evidence="1">Nucleus</location>
    </subcellularLocation>
</comment>
<accession>A0A0R3RY12</accession>
<dbReference type="GO" id="GO:0046982">
    <property type="term" value="F:protein heterodimerization activity"/>
    <property type="evidence" value="ECO:0007669"/>
    <property type="project" value="InterPro"/>
</dbReference>
<dbReference type="PANTHER" id="PTHR46452:SF1">
    <property type="entry name" value="TRANSCRIPTION INITIATION FACTOR TFIID SUBUNIT 3"/>
    <property type="match status" value="1"/>
</dbReference>
<evidence type="ECO:0000256" key="2">
    <source>
        <dbReference type="ARBA" id="ARBA00023015"/>
    </source>
</evidence>
<feature type="region of interest" description="Disordered" evidence="5">
    <location>
        <begin position="322"/>
        <end position="459"/>
    </location>
</feature>
<dbReference type="GO" id="GO:0045944">
    <property type="term" value="P:positive regulation of transcription by RNA polymerase II"/>
    <property type="evidence" value="ECO:0007669"/>
    <property type="project" value="TreeGrafter"/>
</dbReference>
<dbReference type="InterPro" id="IPR006565">
    <property type="entry name" value="BTP"/>
</dbReference>
<keyword evidence="3" id="KW-0804">Transcription</keyword>
<feature type="region of interest" description="Disordered" evidence="5">
    <location>
        <begin position="288"/>
        <end position="308"/>
    </location>
</feature>
<dbReference type="STRING" id="1147741.A0A0R3RY12"/>
<evidence type="ECO:0000313" key="7">
    <source>
        <dbReference type="Proteomes" id="UP000050640"/>
    </source>
</evidence>
<reference evidence="8" key="1">
    <citation type="submission" date="2017-02" db="UniProtKB">
        <authorList>
            <consortium name="WormBaseParasite"/>
        </authorList>
    </citation>
    <scope>IDENTIFICATION</scope>
</reference>
<organism evidence="7 8">
    <name type="scientific">Elaeophora elaphi</name>
    <dbReference type="NCBI Taxonomy" id="1147741"/>
    <lineage>
        <taxon>Eukaryota</taxon>
        <taxon>Metazoa</taxon>
        <taxon>Ecdysozoa</taxon>
        <taxon>Nematoda</taxon>
        <taxon>Chromadorea</taxon>
        <taxon>Rhabditida</taxon>
        <taxon>Spirurina</taxon>
        <taxon>Spiruromorpha</taxon>
        <taxon>Filarioidea</taxon>
        <taxon>Onchocercidae</taxon>
        <taxon>Elaeophora</taxon>
    </lineage>
</organism>
<dbReference type="GO" id="GO:0005669">
    <property type="term" value="C:transcription factor TFIID complex"/>
    <property type="evidence" value="ECO:0007669"/>
    <property type="project" value="TreeGrafter"/>
</dbReference>
<dbReference type="AlphaFoldDB" id="A0A0R3RY12"/>
<keyword evidence="7" id="KW-1185">Reference proteome</keyword>
<dbReference type="PANTHER" id="PTHR46452">
    <property type="entry name" value="TRANSCRIPTION INITIATION FACTOR TFIID SUBUNIT 3"/>
    <property type="match status" value="1"/>
</dbReference>
<sequence length="596" mass="66239">MQHRRTGTLKRLPRRLPVDLISLVMSITDVVGTDHHVSDIISSTDDDSSAKTVEEQSVDEGSDEKQQNQSWIATNKPTLLSQGAATDEERSLEPSEDYALHYLTRSVVKMMDNIGFSTCHESVLNILTDLCRRYMQKLWADSKVFAEHAGRRYPIFEDANMVFGKLMFSAAELHAFMKQVQYDPLEDNVPLFPISKSSVTVLSMYGPVSDKELAERPEYIPRYFPAMHPEWCSDHTGVRAVDILMKDAAQKRAINSRCTARGRMTKSKISFPDFSGSTAKELGFVRPQKLPSRKTVEEPSGISSSANIAAMQTTSIATSNATKTKLKKWSIHEPSSSKHCDEQHVKAESPKENGAPDKPSAQRSIGMFGMPPSALVHPESVVTEKMKKKKKRDRDRDKDRAKEKKVKHRDKEKPKEKHEENPSTSNAVPVAIESPINEKTSTSTSCSTDAKSDSQGNHQIERDVINLKNATNEKLSTEVHFLHCLPGGGEEDKAVCGKYKRAGDVGEDGIGDGNKPVEKAKEEGVKDGAVQNEKRDPSIVEIAKGKLEKRKLGEKSCEWKKIARKTATENSLSVIVDGAAKNLTIDNTSLPLYQHL</sequence>
<dbReference type="Pfam" id="PF07524">
    <property type="entry name" value="Bromo_TP"/>
    <property type="match status" value="1"/>
</dbReference>
<protein>
    <submittedName>
        <fullName evidence="8">BTP domain-containing protein</fullName>
    </submittedName>
</protein>
<feature type="compositionally biased region" description="Basic and acidic residues" evidence="5">
    <location>
        <begin position="335"/>
        <end position="355"/>
    </location>
</feature>
<dbReference type="SUPFAM" id="SSF47113">
    <property type="entry name" value="Histone-fold"/>
    <property type="match status" value="1"/>
</dbReference>
<evidence type="ECO:0000313" key="8">
    <source>
        <dbReference type="WBParaSite" id="EEL_0000714701-mRNA-1"/>
    </source>
</evidence>
<proteinExistence type="predicted"/>
<feature type="compositionally biased region" description="Basic and acidic residues" evidence="5">
    <location>
        <begin position="515"/>
        <end position="537"/>
    </location>
</feature>
<dbReference type="GO" id="GO:0002039">
    <property type="term" value="F:p53 binding"/>
    <property type="evidence" value="ECO:0007669"/>
    <property type="project" value="TreeGrafter"/>
</dbReference>
<feature type="compositionally biased region" description="Polar residues" evidence="5">
    <location>
        <begin position="437"/>
        <end position="458"/>
    </location>
</feature>
<keyword evidence="2" id="KW-0805">Transcription regulation</keyword>
<feature type="compositionally biased region" description="Polar residues" evidence="5">
    <location>
        <begin position="67"/>
        <end position="84"/>
    </location>
</feature>
<evidence type="ECO:0000259" key="6">
    <source>
        <dbReference type="SMART" id="SM00576"/>
    </source>
</evidence>
<evidence type="ECO:0000256" key="3">
    <source>
        <dbReference type="ARBA" id="ARBA00023163"/>
    </source>
</evidence>
<dbReference type="WBParaSite" id="EEL_0000714701-mRNA-1">
    <property type="protein sequence ID" value="EEL_0000714701-mRNA-1"/>
    <property type="gene ID" value="EEL_0000714701"/>
</dbReference>
<feature type="domain" description="Bromodomain associated" evidence="6">
    <location>
        <begin position="97"/>
        <end position="172"/>
    </location>
</feature>
<name>A0A0R3RY12_9BILA</name>
<evidence type="ECO:0000256" key="4">
    <source>
        <dbReference type="ARBA" id="ARBA00023242"/>
    </source>
</evidence>